<dbReference type="PANTHER" id="PTHR23301:SF0">
    <property type="entry name" value="CHITIN-BINDING TYPE-2 DOMAIN-CONTAINING PROTEIN-RELATED"/>
    <property type="match status" value="1"/>
</dbReference>
<dbReference type="InterPro" id="IPR036508">
    <property type="entry name" value="Chitin-bd_dom_sf"/>
</dbReference>
<evidence type="ECO:0000256" key="5">
    <source>
        <dbReference type="ARBA" id="ARBA00023180"/>
    </source>
</evidence>
<feature type="region of interest" description="Disordered" evidence="6">
    <location>
        <begin position="724"/>
        <end position="758"/>
    </location>
</feature>
<evidence type="ECO:0000313" key="9">
    <source>
        <dbReference type="Proteomes" id="UP000606786"/>
    </source>
</evidence>
<keyword evidence="5" id="KW-0325">Glycoprotein</keyword>
<comment type="caution">
    <text evidence="8">The sequence shown here is derived from an EMBL/GenBank/DDBJ whole genome shotgun (WGS) entry which is preliminary data.</text>
</comment>
<dbReference type="Proteomes" id="UP000606786">
    <property type="component" value="Unassembled WGS sequence"/>
</dbReference>
<dbReference type="GO" id="GO:0005576">
    <property type="term" value="C:extracellular region"/>
    <property type="evidence" value="ECO:0007669"/>
    <property type="project" value="InterPro"/>
</dbReference>
<dbReference type="GO" id="GO:0008061">
    <property type="term" value="F:chitin binding"/>
    <property type="evidence" value="ECO:0007669"/>
    <property type="project" value="UniProtKB-KW"/>
</dbReference>
<feature type="compositionally biased region" description="Pro residues" evidence="6">
    <location>
        <begin position="565"/>
        <end position="575"/>
    </location>
</feature>
<evidence type="ECO:0000256" key="6">
    <source>
        <dbReference type="SAM" id="MobiDB-lite"/>
    </source>
</evidence>
<feature type="compositionally biased region" description="Low complexity" evidence="6">
    <location>
        <begin position="797"/>
        <end position="818"/>
    </location>
</feature>
<evidence type="ECO:0000256" key="1">
    <source>
        <dbReference type="ARBA" id="ARBA00022669"/>
    </source>
</evidence>
<dbReference type="PANTHER" id="PTHR23301">
    <property type="entry name" value="CHITIN BINDING PERITROPHIN-A"/>
    <property type="match status" value="1"/>
</dbReference>
<feature type="compositionally biased region" description="Low complexity" evidence="6">
    <location>
        <begin position="478"/>
        <end position="507"/>
    </location>
</feature>
<feature type="region of interest" description="Disordered" evidence="6">
    <location>
        <begin position="471"/>
        <end position="512"/>
    </location>
</feature>
<feature type="region of interest" description="Disordered" evidence="6">
    <location>
        <begin position="406"/>
        <end position="440"/>
    </location>
</feature>
<feature type="compositionally biased region" description="Low complexity" evidence="6">
    <location>
        <begin position="320"/>
        <end position="348"/>
    </location>
</feature>
<sequence length="956" mass="101566">MIYICTLMHVQVSNYNLFLLVLRIFAYIMRKPNNHSYQSVMIFGPSNTFSLNLRTIEMGNVFFVIILYVLRIDGTLQRDTCEGLEEGTRLPHSTQCDRFIICRTQRMYSVGRCPRGLHFNRRLGVCDFKLHARCDTYLSMPNPKALSKESIYEDNCCSGCNCNCNSIKAPFYETAAADDILLPDSKGPSTGPSGTTCNNKGICENQPDGAMFLRPGSNGYIVCQCECEIPMSCPPNLIFNSVLKVCDWQNIHPHTESTLPIRATTVSKYLPAYDTSSTLYRSSTSSYLSTSGTSSMPWDSTPTRQIAVTTDISSTPNYPTTSGTASTSSDTKTKSATSTTSNPAAGPSGTTCNNKGVCENQSDGAMFPNPETNGYIVCQCECEIPMPCPSGLIFNPVLKVCDWPVSPPATVSPPPIRTTTVSSSTPKYPSSSDTSSTQYRSSISSYLSSTGTSSMPWDSTSTTQIVVTTDISSTPNYPTTSGTASSSSDTTTKSATSTTSNPAAGPSGTTCNNKGVCENQPDGAMFPNPETNGYIVCQCECEIPMPCPSGLIFNPVLKVCDWPVSPPATVSPPPIRTTTVSSSTPKHPSSSDTSSTQYRSSISSYLSSTSTSSMPWDSTSTTQIAVTTDISSTPNYPTTSGTVSSSSDTTTKSATSTTSNPAAGPSGTTCNNKGVCENQPDGAMFPNPETNGYIVCQCECEIPMPCPSGLIFNPVLKVCDWPVSPPATVSPPPIRTTTVSSSTPKHPSSSDTSSTQYRSSISSYLSSTSTSSMPWDSTSTTQIAVTTDISSTPNYPTTSGTVSSSSDTTTKSATSTTSNPAAGPSGTTCNNKGVCENQPDGAMFPNPETNGYIVCQCECEIPMPCPSGLIFNPLLKVCDWPRSDVISASSPSTGPSGTVCNNKGKCNGQKDGTLFADPNTSGFIVCQCECEVIMPCPTGLTFNPSVNVCDWPQTFL</sequence>
<feature type="region of interest" description="Disordered" evidence="6">
    <location>
        <begin position="565"/>
        <end position="599"/>
    </location>
</feature>
<evidence type="ECO:0000313" key="8">
    <source>
        <dbReference type="EMBL" id="CAD7005080.1"/>
    </source>
</evidence>
<feature type="region of interest" description="Disordered" evidence="6">
    <location>
        <begin position="789"/>
        <end position="830"/>
    </location>
</feature>
<keyword evidence="2" id="KW-0732">Signal</keyword>
<feature type="compositionally biased region" description="Polar residues" evidence="6">
    <location>
        <begin position="310"/>
        <end position="319"/>
    </location>
</feature>
<protein>
    <submittedName>
        <fullName evidence="8">(Mediterranean fruit fly) hypothetical protein</fullName>
    </submittedName>
</protein>
<dbReference type="InterPro" id="IPR051940">
    <property type="entry name" value="Chitin_bind-dev_reg"/>
</dbReference>
<feature type="compositionally biased region" description="Low complexity" evidence="6">
    <location>
        <begin position="418"/>
        <end position="440"/>
    </location>
</feature>
<feature type="compositionally biased region" description="Low complexity" evidence="6">
    <location>
        <begin position="577"/>
        <end position="599"/>
    </location>
</feature>
<feature type="region of interest" description="Disordered" evidence="6">
    <location>
        <begin position="630"/>
        <end position="670"/>
    </location>
</feature>
<dbReference type="EMBL" id="CAJHJT010000034">
    <property type="protein sequence ID" value="CAD7005080.1"/>
    <property type="molecule type" value="Genomic_DNA"/>
</dbReference>
<organism evidence="8 9">
    <name type="scientific">Ceratitis capitata</name>
    <name type="common">Mediterranean fruit fly</name>
    <name type="synonym">Tephritis capitata</name>
    <dbReference type="NCBI Taxonomy" id="7213"/>
    <lineage>
        <taxon>Eukaryota</taxon>
        <taxon>Metazoa</taxon>
        <taxon>Ecdysozoa</taxon>
        <taxon>Arthropoda</taxon>
        <taxon>Hexapoda</taxon>
        <taxon>Insecta</taxon>
        <taxon>Pterygota</taxon>
        <taxon>Neoptera</taxon>
        <taxon>Endopterygota</taxon>
        <taxon>Diptera</taxon>
        <taxon>Brachycera</taxon>
        <taxon>Muscomorpha</taxon>
        <taxon>Tephritoidea</taxon>
        <taxon>Tephritidae</taxon>
        <taxon>Ceratitis</taxon>
        <taxon>Ceratitis</taxon>
    </lineage>
</organism>
<dbReference type="Gene3D" id="2.170.140.10">
    <property type="entry name" value="Chitin binding domain"/>
    <property type="match status" value="1"/>
</dbReference>
<name>A0A811V1Y9_CERCA</name>
<accession>A0A811V1Y9</accession>
<evidence type="ECO:0000256" key="3">
    <source>
        <dbReference type="ARBA" id="ARBA00022737"/>
    </source>
</evidence>
<keyword evidence="1" id="KW-0147">Chitin-binding</keyword>
<feature type="region of interest" description="Disordered" evidence="6">
    <location>
        <begin position="310"/>
        <end position="353"/>
    </location>
</feature>
<dbReference type="Gene3D" id="3.20.20.80">
    <property type="entry name" value="Glycosidases"/>
    <property type="match status" value="6"/>
</dbReference>
<proteinExistence type="predicted"/>
<feature type="compositionally biased region" description="Pro residues" evidence="6">
    <location>
        <begin position="406"/>
        <end position="416"/>
    </location>
</feature>
<keyword evidence="9" id="KW-1185">Reference proteome</keyword>
<dbReference type="OrthoDB" id="6059830at2759"/>
<gene>
    <name evidence="8" type="ORF">CCAP1982_LOCUS13444</name>
</gene>
<keyword evidence="4" id="KW-1015">Disulfide bond</keyword>
<dbReference type="SUPFAM" id="SSF57625">
    <property type="entry name" value="Invertebrate chitin-binding proteins"/>
    <property type="match status" value="7"/>
</dbReference>
<evidence type="ECO:0000259" key="7">
    <source>
        <dbReference type="PROSITE" id="PS50940"/>
    </source>
</evidence>
<feature type="compositionally biased region" description="Pro residues" evidence="6">
    <location>
        <begin position="724"/>
        <end position="734"/>
    </location>
</feature>
<feature type="compositionally biased region" description="Low complexity" evidence="6">
    <location>
        <begin position="638"/>
        <end position="659"/>
    </location>
</feature>
<keyword evidence="3" id="KW-0677">Repeat</keyword>
<dbReference type="PROSITE" id="PS50940">
    <property type="entry name" value="CHIT_BIND_II"/>
    <property type="match status" value="1"/>
</dbReference>
<evidence type="ECO:0000256" key="2">
    <source>
        <dbReference type="ARBA" id="ARBA00022729"/>
    </source>
</evidence>
<evidence type="ECO:0000256" key="4">
    <source>
        <dbReference type="ARBA" id="ARBA00023157"/>
    </source>
</evidence>
<feature type="compositionally biased region" description="Low complexity" evidence="6">
    <location>
        <begin position="736"/>
        <end position="758"/>
    </location>
</feature>
<dbReference type="InterPro" id="IPR002557">
    <property type="entry name" value="Chitin-bd_dom"/>
</dbReference>
<dbReference type="AlphaFoldDB" id="A0A811V1Y9"/>
<dbReference type="SMART" id="SM00494">
    <property type="entry name" value="ChtBD2"/>
    <property type="match status" value="7"/>
</dbReference>
<dbReference type="Pfam" id="PF01607">
    <property type="entry name" value="CBM_14"/>
    <property type="match status" value="7"/>
</dbReference>
<reference evidence="8" key="1">
    <citation type="submission" date="2020-11" db="EMBL/GenBank/DDBJ databases">
        <authorList>
            <person name="Whitehead M."/>
        </authorList>
    </citation>
    <scope>NUCLEOTIDE SEQUENCE</scope>
    <source>
        <strain evidence="8">EGII</strain>
    </source>
</reference>
<feature type="domain" description="Chitin-binding type-2" evidence="7">
    <location>
        <begin position="78"/>
        <end position="136"/>
    </location>
</feature>